<dbReference type="EnsemblPlants" id="Pp3c3_15950V3.1">
    <property type="protein sequence ID" value="Pp3c3_15950V3.1"/>
    <property type="gene ID" value="Pp3c3_15950"/>
</dbReference>
<keyword evidence="1" id="KW-1133">Transmembrane helix</keyword>
<dbReference type="PaxDb" id="3218-PP1S25_260V6.1"/>
<reference evidence="2 4" key="1">
    <citation type="journal article" date="2008" name="Science">
        <title>The Physcomitrella genome reveals evolutionary insights into the conquest of land by plants.</title>
        <authorList>
            <person name="Rensing S."/>
            <person name="Lang D."/>
            <person name="Zimmer A."/>
            <person name="Terry A."/>
            <person name="Salamov A."/>
            <person name="Shapiro H."/>
            <person name="Nishiyama T."/>
            <person name="Perroud P.-F."/>
            <person name="Lindquist E."/>
            <person name="Kamisugi Y."/>
            <person name="Tanahashi T."/>
            <person name="Sakakibara K."/>
            <person name="Fujita T."/>
            <person name="Oishi K."/>
            <person name="Shin-I T."/>
            <person name="Kuroki Y."/>
            <person name="Toyoda A."/>
            <person name="Suzuki Y."/>
            <person name="Hashimoto A."/>
            <person name="Yamaguchi K."/>
            <person name="Sugano A."/>
            <person name="Kohara Y."/>
            <person name="Fujiyama A."/>
            <person name="Anterola A."/>
            <person name="Aoki S."/>
            <person name="Ashton N."/>
            <person name="Barbazuk W.B."/>
            <person name="Barker E."/>
            <person name="Bennetzen J."/>
            <person name="Bezanilla M."/>
            <person name="Blankenship R."/>
            <person name="Cho S.H."/>
            <person name="Dutcher S."/>
            <person name="Estelle M."/>
            <person name="Fawcett J.A."/>
            <person name="Gundlach H."/>
            <person name="Hanada K."/>
            <person name="Heyl A."/>
            <person name="Hicks K.A."/>
            <person name="Hugh J."/>
            <person name="Lohr M."/>
            <person name="Mayer K."/>
            <person name="Melkozernov A."/>
            <person name="Murata T."/>
            <person name="Nelson D."/>
            <person name="Pils B."/>
            <person name="Prigge M."/>
            <person name="Reiss B."/>
            <person name="Renner T."/>
            <person name="Rombauts S."/>
            <person name="Rushton P."/>
            <person name="Sanderfoot A."/>
            <person name="Schween G."/>
            <person name="Shiu S.-H."/>
            <person name="Stueber K."/>
            <person name="Theodoulou F.L."/>
            <person name="Tu H."/>
            <person name="Van de Peer Y."/>
            <person name="Verrier P.J."/>
            <person name="Waters E."/>
            <person name="Wood A."/>
            <person name="Yang L."/>
            <person name="Cove D."/>
            <person name="Cuming A."/>
            <person name="Hasebe M."/>
            <person name="Lucas S."/>
            <person name="Mishler D.B."/>
            <person name="Reski R."/>
            <person name="Grigoriev I."/>
            <person name="Quatrano R.S."/>
            <person name="Boore J.L."/>
        </authorList>
    </citation>
    <scope>NUCLEOTIDE SEQUENCE [LARGE SCALE GENOMIC DNA]</scope>
    <source>
        <strain evidence="3 4">cv. Gransden 2004</strain>
    </source>
</reference>
<evidence type="ECO:0000313" key="4">
    <source>
        <dbReference type="Proteomes" id="UP000006727"/>
    </source>
</evidence>
<keyword evidence="1" id="KW-0812">Transmembrane</keyword>
<protein>
    <submittedName>
        <fullName evidence="2 3">Uncharacterized protein</fullName>
    </submittedName>
</protein>
<organism evidence="2">
    <name type="scientific">Physcomitrium patens</name>
    <name type="common">Spreading-leaved earth moss</name>
    <name type="synonym">Physcomitrella patens</name>
    <dbReference type="NCBI Taxonomy" id="3218"/>
    <lineage>
        <taxon>Eukaryota</taxon>
        <taxon>Viridiplantae</taxon>
        <taxon>Streptophyta</taxon>
        <taxon>Embryophyta</taxon>
        <taxon>Bryophyta</taxon>
        <taxon>Bryophytina</taxon>
        <taxon>Bryopsida</taxon>
        <taxon>Funariidae</taxon>
        <taxon>Funariales</taxon>
        <taxon>Funariaceae</taxon>
        <taxon>Physcomitrium</taxon>
    </lineage>
</organism>
<keyword evidence="1" id="KW-0472">Membrane</keyword>
<dbReference type="Gramene" id="Pp3c3_15950V3.1">
    <property type="protein sequence ID" value="Pp3c3_15950V3.1"/>
    <property type="gene ID" value="Pp3c3_15950"/>
</dbReference>
<accession>A0A2K1KUR2</accession>
<dbReference type="InParanoid" id="A0A2K1KUR2"/>
<reference evidence="2 4" key="2">
    <citation type="journal article" date="2018" name="Plant J.">
        <title>The Physcomitrella patens chromosome-scale assembly reveals moss genome structure and evolution.</title>
        <authorList>
            <person name="Lang D."/>
            <person name="Ullrich K.K."/>
            <person name="Murat F."/>
            <person name="Fuchs J."/>
            <person name="Jenkins J."/>
            <person name="Haas F.B."/>
            <person name="Piednoel M."/>
            <person name="Gundlach H."/>
            <person name="Van Bel M."/>
            <person name="Meyberg R."/>
            <person name="Vives C."/>
            <person name="Morata J."/>
            <person name="Symeonidi A."/>
            <person name="Hiss M."/>
            <person name="Muchero W."/>
            <person name="Kamisugi Y."/>
            <person name="Saleh O."/>
            <person name="Blanc G."/>
            <person name="Decker E.L."/>
            <person name="van Gessel N."/>
            <person name="Grimwood J."/>
            <person name="Hayes R.D."/>
            <person name="Graham S.W."/>
            <person name="Gunter L.E."/>
            <person name="McDaniel S.F."/>
            <person name="Hoernstein S.N.W."/>
            <person name="Larsson A."/>
            <person name="Li F.W."/>
            <person name="Perroud P.F."/>
            <person name="Phillips J."/>
            <person name="Ranjan P."/>
            <person name="Rokshar D.S."/>
            <person name="Rothfels C.J."/>
            <person name="Schneider L."/>
            <person name="Shu S."/>
            <person name="Stevenson D.W."/>
            <person name="Thummler F."/>
            <person name="Tillich M."/>
            <person name="Villarreal Aguilar J.C."/>
            <person name="Widiez T."/>
            <person name="Wong G.K."/>
            <person name="Wymore A."/>
            <person name="Zhang Y."/>
            <person name="Zimmer A.D."/>
            <person name="Quatrano R.S."/>
            <person name="Mayer K.F.X."/>
            <person name="Goodstein D."/>
            <person name="Casacuberta J.M."/>
            <person name="Vandepoele K."/>
            <person name="Reski R."/>
            <person name="Cuming A.C."/>
            <person name="Tuskan G.A."/>
            <person name="Maumus F."/>
            <person name="Salse J."/>
            <person name="Schmutz J."/>
            <person name="Rensing S.A."/>
        </authorList>
    </citation>
    <scope>NUCLEOTIDE SEQUENCE [LARGE SCALE GENOMIC DNA]</scope>
    <source>
        <strain evidence="3 4">cv. Gransden 2004</strain>
    </source>
</reference>
<proteinExistence type="predicted"/>
<sequence length="283" mass="31732">MEMATLKTLSLLPPPGLSDQQQIVSASILLQIVMLGLAFVLGHVLRRRKIYNINLTSISLHLDFNRASMANKPSIVRLISSVSDILVHFVRLSLTIFSNFGAICLLAMLGTFIASIVTEILVYLGGIFYLMYKMSFRESIMYGELCSEFGTDVNLYALVFGESVLKRSGQQGQFYPGFCIYMLWWFESFWFIPILLESNFNHTLCSCRIGRVQINFNIHEVCRLRVTVAGGYLATQNPVVCQDSSFRNTRSHVCNLAFPGIMCAHFHQIHPLGGAAFSESTCA</sequence>
<feature type="transmembrane region" description="Helical" evidence="1">
    <location>
        <begin position="174"/>
        <end position="196"/>
    </location>
</feature>
<evidence type="ECO:0000313" key="2">
    <source>
        <dbReference type="EMBL" id="PNR57501.1"/>
    </source>
</evidence>
<feature type="transmembrane region" description="Helical" evidence="1">
    <location>
        <begin position="28"/>
        <end position="45"/>
    </location>
</feature>
<dbReference type="STRING" id="3218.A0A2K1KUR2"/>
<feature type="transmembrane region" description="Helical" evidence="1">
    <location>
        <begin position="100"/>
        <end position="132"/>
    </location>
</feature>
<evidence type="ECO:0000313" key="3">
    <source>
        <dbReference type="EnsemblPlants" id="Pp3c3_15950V3.1"/>
    </source>
</evidence>
<evidence type="ECO:0000256" key="1">
    <source>
        <dbReference type="SAM" id="Phobius"/>
    </source>
</evidence>
<dbReference type="EMBL" id="ABEU02000003">
    <property type="protein sequence ID" value="PNR57501.1"/>
    <property type="molecule type" value="Genomic_DNA"/>
</dbReference>
<dbReference type="AlphaFoldDB" id="A0A2K1KUR2"/>
<keyword evidence="4" id="KW-1185">Reference proteome</keyword>
<name>A0A2K1KUR2_PHYPA</name>
<gene>
    <name evidence="2" type="ORF">PHYPA_004495</name>
</gene>
<reference evidence="3" key="3">
    <citation type="submission" date="2020-12" db="UniProtKB">
        <authorList>
            <consortium name="EnsemblPlants"/>
        </authorList>
    </citation>
    <scope>IDENTIFICATION</scope>
</reference>
<dbReference type="Proteomes" id="UP000006727">
    <property type="component" value="Chromosome 3"/>
</dbReference>